<dbReference type="Gene3D" id="3.40.50.970">
    <property type="match status" value="2"/>
</dbReference>
<evidence type="ECO:0000313" key="8">
    <source>
        <dbReference type="EMBL" id="MBL7631017.1"/>
    </source>
</evidence>
<gene>
    <name evidence="8" type="ORF">I7412_28415</name>
</gene>
<dbReference type="EMBL" id="JAEACQ010000258">
    <property type="protein sequence ID" value="MBL7631017.1"/>
    <property type="molecule type" value="Genomic_DNA"/>
</dbReference>
<dbReference type="SUPFAM" id="SSF52467">
    <property type="entry name" value="DHS-like NAD/FAD-binding domain"/>
    <property type="match status" value="1"/>
</dbReference>
<dbReference type="GO" id="GO:0050660">
    <property type="term" value="F:flavin adenine dinucleotide binding"/>
    <property type="evidence" value="ECO:0007669"/>
    <property type="project" value="TreeGrafter"/>
</dbReference>
<comment type="similarity">
    <text evidence="1 3">Belongs to the TPP enzyme family.</text>
</comment>
<evidence type="ECO:0000256" key="3">
    <source>
        <dbReference type="RuleBase" id="RU362132"/>
    </source>
</evidence>
<name>A0A937RIU2_9ACTN</name>
<dbReference type="CDD" id="cd07035">
    <property type="entry name" value="TPP_PYR_POX_like"/>
    <property type="match status" value="1"/>
</dbReference>
<feature type="compositionally biased region" description="Basic and acidic residues" evidence="4">
    <location>
        <begin position="1"/>
        <end position="10"/>
    </location>
</feature>
<keyword evidence="9" id="KW-1185">Reference proteome</keyword>
<dbReference type="GO" id="GO:0003984">
    <property type="term" value="F:acetolactate synthase activity"/>
    <property type="evidence" value="ECO:0007669"/>
    <property type="project" value="TreeGrafter"/>
</dbReference>
<protein>
    <submittedName>
        <fullName evidence="8">Thiamine pyrophosphate-binding protein</fullName>
    </submittedName>
</protein>
<evidence type="ECO:0000313" key="9">
    <source>
        <dbReference type="Proteomes" id="UP000604475"/>
    </source>
</evidence>
<dbReference type="InterPro" id="IPR012001">
    <property type="entry name" value="Thiamin_PyroP_enz_TPP-bd_dom"/>
</dbReference>
<dbReference type="InterPro" id="IPR011766">
    <property type="entry name" value="TPP_enzyme_TPP-bd"/>
</dbReference>
<feature type="region of interest" description="Disordered" evidence="4">
    <location>
        <begin position="1"/>
        <end position="33"/>
    </location>
</feature>
<dbReference type="PANTHER" id="PTHR18968">
    <property type="entry name" value="THIAMINE PYROPHOSPHATE ENZYMES"/>
    <property type="match status" value="1"/>
</dbReference>
<accession>A0A937RIU2</accession>
<evidence type="ECO:0000256" key="4">
    <source>
        <dbReference type="SAM" id="MobiDB-lite"/>
    </source>
</evidence>
<dbReference type="GO" id="GO:0000287">
    <property type="term" value="F:magnesium ion binding"/>
    <property type="evidence" value="ECO:0007669"/>
    <property type="project" value="InterPro"/>
</dbReference>
<dbReference type="GO" id="GO:0005948">
    <property type="term" value="C:acetolactate synthase complex"/>
    <property type="evidence" value="ECO:0007669"/>
    <property type="project" value="TreeGrafter"/>
</dbReference>
<dbReference type="Proteomes" id="UP000604475">
    <property type="component" value="Unassembled WGS sequence"/>
</dbReference>
<dbReference type="Pfam" id="PF02776">
    <property type="entry name" value="TPP_enzyme_N"/>
    <property type="match status" value="1"/>
</dbReference>
<proteinExistence type="inferred from homology"/>
<dbReference type="GO" id="GO:0009099">
    <property type="term" value="P:L-valine biosynthetic process"/>
    <property type="evidence" value="ECO:0007669"/>
    <property type="project" value="TreeGrafter"/>
</dbReference>
<sequence>MGDGTRDLRVPRLAGAGGRRGQRRRGGRAVTGTGRADGGEAILAACRSLGVDVIFSSPGSEWAPVWEALARQARDGAAGPRYLDLMHETLAVAMATGYGLVTGRPQLVLLHAGPGLLQGACGIHGALLAGVGMVVCSAESLTYGEGLAAGDGAVDPGSQWYRNLSMVGGPQAFAAPWTKWSSQVGDVGTLYGSVVRAAELAARGPAGPVYLNVPVEVLLAPWDPARADVRPVAAAGRRVSADDEVERAARRLLAAERPVLVTESVGRAPDGFAALVELAELLAIPVVEPQSAVCANFPRTSPLHRGGEAGPLVREADLVVLACCRAPWYPPSSRPAGAEVLVIDDVPQRPVMAYQVLGADQYLEGDVGPTLRALTAKAKALGVDEQRVAARRAQLAAPAPARAGGGAGAAGPGLEAAEVAAALRELLDPRAAVVDETITHSRLIAEHLRAEEPLRYSYVQGGLGQGLGVALGVKLADPGREVVLTIGDGSLLYNPIIQALAASRSLGLPILIVVCDNRQYRSMKLNHLRFYPDGAAVAADDFRGVDLADAPEPADLVAPFGMFGATVTEAVDLRPTLARALESVRTGVTALVDVRLAR</sequence>
<evidence type="ECO:0000256" key="1">
    <source>
        <dbReference type="ARBA" id="ARBA00007812"/>
    </source>
</evidence>
<dbReference type="InterPro" id="IPR012000">
    <property type="entry name" value="Thiamin_PyroP_enz_cen_dom"/>
</dbReference>
<evidence type="ECO:0000259" key="7">
    <source>
        <dbReference type="Pfam" id="PF02776"/>
    </source>
</evidence>
<dbReference type="InterPro" id="IPR029035">
    <property type="entry name" value="DHS-like_NAD/FAD-binding_dom"/>
</dbReference>
<dbReference type="Gene3D" id="3.40.50.1220">
    <property type="entry name" value="TPP-binding domain"/>
    <property type="match status" value="1"/>
</dbReference>
<evidence type="ECO:0000259" key="5">
    <source>
        <dbReference type="Pfam" id="PF00205"/>
    </source>
</evidence>
<feature type="domain" description="Thiamine pyrophosphate enzyme N-terminal TPP-binding" evidence="7">
    <location>
        <begin position="37"/>
        <end position="146"/>
    </location>
</feature>
<feature type="domain" description="Thiamine pyrophosphate enzyme central" evidence="5">
    <location>
        <begin position="245"/>
        <end position="374"/>
    </location>
</feature>
<reference evidence="8" key="1">
    <citation type="submission" date="2020-12" db="EMBL/GenBank/DDBJ databases">
        <title>Genomic characterization of non-nitrogen-fixing Frankia strains.</title>
        <authorList>
            <person name="Carlos-Shanley C."/>
            <person name="Guerra T."/>
            <person name="Hahn D."/>
        </authorList>
    </citation>
    <scope>NUCLEOTIDE SEQUENCE</scope>
    <source>
        <strain evidence="8">CN6</strain>
    </source>
</reference>
<dbReference type="GO" id="GO:0009097">
    <property type="term" value="P:isoleucine biosynthetic process"/>
    <property type="evidence" value="ECO:0007669"/>
    <property type="project" value="TreeGrafter"/>
</dbReference>
<dbReference type="AlphaFoldDB" id="A0A937RIU2"/>
<evidence type="ECO:0000256" key="2">
    <source>
        <dbReference type="ARBA" id="ARBA00023052"/>
    </source>
</evidence>
<dbReference type="Pfam" id="PF00205">
    <property type="entry name" value="TPP_enzyme_M"/>
    <property type="match status" value="1"/>
</dbReference>
<dbReference type="GO" id="GO:0030976">
    <property type="term" value="F:thiamine pyrophosphate binding"/>
    <property type="evidence" value="ECO:0007669"/>
    <property type="project" value="InterPro"/>
</dbReference>
<evidence type="ECO:0000259" key="6">
    <source>
        <dbReference type="Pfam" id="PF02775"/>
    </source>
</evidence>
<dbReference type="PANTHER" id="PTHR18968:SF13">
    <property type="entry name" value="ACETOLACTATE SYNTHASE CATALYTIC SUBUNIT, MITOCHONDRIAL"/>
    <property type="match status" value="1"/>
</dbReference>
<keyword evidence="2 3" id="KW-0786">Thiamine pyrophosphate</keyword>
<feature type="domain" description="Thiamine pyrophosphate enzyme TPP-binding" evidence="6">
    <location>
        <begin position="440"/>
        <end position="594"/>
    </location>
</feature>
<dbReference type="InterPro" id="IPR045229">
    <property type="entry name" value="TPP_enz"/>
</dbReference>
<dbReference type="Pfam" id="PF02775">
    <property type="entry name" value="TPP_enzyme_C"/>
    <property type="match status" value="1"/>
</dbReference>
<dbReference type="InterPro" id="IPR029061">
    <property type="entry name" value="THDP-binding"/>
</dbReference>
<comment type="caution">
    <text evidence="8">The sequence shown here is derived from an EMBL/GenBank/DDBJ whole genome shotgun (WGS) entry which is preliminary data.</text>
</comment>
<organism evidence="8 9">
    <name type="scientific">Frankia nepalensis</name>
    <dbReference type="NCBI Taxonomy" id="1836974"/>
    <lineage>
        <taxon>Bacteria</taxon>
        <taxon>Bacillati</taxon>
        <taxon>Actinomycetota</taxon>
        <taxon>Actinomycetes</taxon>
        <taxon>Frankiales</taxon>
        <taxon>Frankiaceae</taxon>
        <taxon>Frankia</taxon>
    </lineage>
</organism>
<dbReference type="SUPFAM" id="SSF52518">
    <property type="entry name" value="Thiamin diphosphate-binding fold (THDP-binding)"/>
    <property type="match status" value="2"/>
</dbReference>